<evidence type="ECO:0000256" key="2">
    <source>
        <dbReference type="ARBA" id="ARBA00004123"/>
    </source>
</evidence>
<comment type="similarity">
    <text evidence="4">Belongs to the HARBI1 family.</text>
</comment>
<evidence type="ECO:0000256" key="1">
    <source>
        <dbReference type="ARBA" id="ARBA00001968"/>
    </source>
</evidence>
<dbReference type="GO" id="GO:0005634">
    <property type="term" value="C:nucleus"/>
    <property type="evidence" value="ECO:0007669"/>
    <property type="project" value="UniProtKB-SubCell"/>
</dbReference>
<evidence type="ECO:0000259" key="13">
    <source>
        <dbReference type="Pfam" id="PF13359"/>
    </source>
</evidence>
<evidence type="ECO:0000256" key="5">
    <source>
        <dbReference type="ARBA" id="ARBA00015519"/>
    </source>
</evidence>
<dbReference type="Pfam" id="PF13359">
    <property type="entry name" value="DDE_Tnp_4"/>
    <property type="match status" value="1"/>
</dbReference>
<keyword evidence="7" id="KW-0540">Nuclease</keyword>
<dbReference type="GO" id="GO:0016787">
    <property type="term" value="F:hydrolase activity"/>
    <property type="evidence" value="ECO:0007669"/>
    <property type="project" value="UniProtKB-KW"/>
</dbReference>
<dbReference type="PANTHER" id="PTHR22930">
    <property type="match status" value="1"/>
</dbReference>
<evidence type="ECO:0000256" key="6">
    <source>
        <dbReference type="ARBA" id="ARBA00022490"/>
    </source>
</evidence>
<keyword evidence="6" id="KW-0963">Cytoplasm</keyword>
<evidence type="ECO:0000256" key="12">
    <source>
        <dbReference type="ARBA" id="ARBA00045850"/>
    </source>
</evidence>
<evidence type="ECO:0000256" key="8">
    <source>
        <dbReference type="ARBA" id="ARBA00022723"/>
    </source>
</evidence>
<evidence type="ECO:0000256" key="3">
    <source>
        <dbReference type="ARBA" id="ARBA00004496"/>
    </source>
</evidence>
<evidence type="ECO:0000313" key="14">
    <source>
        <dbReference type="Proteomes" id="UP000186698"/>
    </source>
</evidence>
<dbReference type="AlphaFoldDB" id="A0A8J1KTI6"/>
<protein>
    <recommendedName>
        <fullName evidence="5">Putative nuclease HARBI1</fullName>
    </recommendedName>
    <alternativeName>
        <fullName evidence="11">Harbinger transposase-derived nuclease</fullName>
    </alternativeName>
</protein>
<dbReference type="Proteomes" id="UP000186698">
    <property type="component" value="Chromosome 5S"/>
</dbReference>
<dbReference type="PANTHER" id="PTHR22930:SF263">
    <property type="entry name" value="NUCLEASE HARBI1-RELATED"/>
    <property type="match status" value="1"/>
</dbReference>
<keyword evidence="14" id="KW-1185">Reference proteome</keyword>
<accession>A0A8J1KTI6</accession>
<evidence type="ECO:0000256" key="10">
    <source>
        <dbReference type="ARBA" id="ARBA00023242"/>
    </source>
</evidence>
<dbReference type="GO" id="GO:0004518">
    <property type="term" value="F:nuclease activity"/>
    <property type="evidence" value="ECO:0007669"/>
    <property type="project" value="UniProtKB-KW"/>
</dbReference>
<proteinExistence type="inferred from homology"/>
<dbReference type="InterPro" id="IPR027806">
    <property type="entry name" value="HARBI1_dom"/>
</dbReference>
<organism evidence="14 15">
    <name type="scientific">Xenopus laevis</name>
    <name type="common">African clawed frog</name>
    <dbReference type="NCBI Taxonomy" id="8355"/>
    <lineage>
        <taxon>Eukaryota</taxon>
        <taxon>Metazoa</taxon>
        <taxon>Chordata</taxon>
        <taxon>Craniata</taxon>
        <taxon>Vertebrata</taxon>
        <taxon>Euteleostomi</taxon>
        <taxon>Amphibia</taxon>
        <taxon>Batrachia</taxon>
        <taxon>Anura</taxon>
        <taxon>Pipoidea</taxon>
        <taxon>Pipidae</taxon>
        <taxon>Xenopodinae</taxon>
        <taxon>Xenopus</taxon>
        <taxon>Xenopus</taxon>
    </lineage>
</organism>
<dbReference type="GO" id="GO:0005737">
    <property type="term" value="C:cytoplasm"/>
    <property type="evidence" value="ECO:0007669"/>
    <property type="project" value="UniProtKB-SubCell"/>
</dbReference>
<gene>
    <name evidence="15" type="primary">LOC121394123</name>
</gene>
<reference evidence="15" key="1">
    <citation type="submission" date="2025-08" db="UniProtKB">
        <authorList>
            <consortium name="RefSeq"/>
        </authorList>
    </citation>
    <scope>IDENTIFICATION</scope>
    <source>
        <strain evidence="15">J_2021</strain>
        <tissue evidence="15">Erythrocytes</tissue>
    </source>
</reference>
<dbReference type="KEGG" id="xla:121394123"/>
<dbReference type="InterPro" id="IPR026103">
    <property type="entry name" value="HARBI1_animal"/>
</dbReference>
<evidence type="ECO:0000256" key="11">
    <source>
        <dbReference type="ARBA" id="ARBA00030126"/>
    </source>
</evidence>
<keyword evidence="8" id="KW-0479">Metal-binding</keyword>
<feature type="domain" description="DDE Tnp4" evidence="13">
    <location>
        <begin position="163"/>
        <end position="315"/>
    </location>
</feature>
<evidence type="ECO:0000256" key="4">
    <source>
        <dbReference type="ARBA" id="ARBA00006958"/>
    </source>
</evidence>
<comment type="subcellular location">
    <subcellularLocation>
        <location evidence="3">Cytoplasm</location>
    </subcellularLocation>
    <subcellularLocation>
        <location evidence="2">Nucleus</location>
    </subcellularLocation>
</comment>
<dbReference type="GeneID" id="121394123"/>
<evidence type="ECO:0000256" key="9">
    <source>
        <dbReference type="ARBA" id="ARBA00022801"/>
    </source>
</evidence>
<keyword evidence="10" id="KW-0539">Nucleus</keyword>
<keyword evidence="9" id="KW-0378">Hydrolase</keyword>
<dbReference type="InterPro" id="IPR045249">
    <property type="entry name" value="HARBI1-like"/>
</dbReference>
<dbReference type="PRINTS" id="PR02086">
    <property type="entry name" value="PUTNUCHARBI1"/>
</dbReference>
<evidence type="ECO:0000256" key="7">
    <source>
        <dbReference type="ARBA" id="ARBA00022722"/>
    </source>
</evidence>
<evidence type="ECO:0000313" key="15">
    <source>
        <dbReference type="RefSeq" id="XP_041420063.1"/>
    </source>
</evidence>
<comment type="cofactor">
    <cofactor evidence="1">
        <name>a divalent metal cation</name>
        <dbReference type="ChEBI" id="CHEBI:60240"/>
    </cofactor>
</comment>
<sequence>MALCQNYQLALLAMLHENLQNGDNIERPRLRVPRQFNPRTVMDNLTDEEIRLRYRLGRTAITELYEKIKHYMEPKTKRSHAIPGISKLLATLHFLASGSFQTTISACSGFSQPTFSQTLKHVLDGICSLTPELLHYDMSPANLAKIKNDFYTIAEMPNVIGAIDCTHIGLIPPAEKERYYYNRKGFHSINVQVVCDASSKILDVVAKYPGSTHDSFIFRNSHLHQRLQAGEAGNGWLLGDSGYAVKPWLITPLLNPLTAAEDNFNSSHKATRCIIERTFGILKSRFRCLDKTGGFLIYKPEKVCQIIFSCCILHNYALLHKEHIEVASDLSPQIDDIIDHNRENNVEGVLIRRQLISNYFQW</sequence>
<dbReference type="GO" id="GO:0046872">
    <property type="term" value="F:metal ion binding"/>
    <property type="evidence" value="ECO:0007669"/>
    <property type="project" value="UniProtKB-KW"/>
</dbReference>
<dbReference type="RefSeq" id="XP_041420063.1">
    <property type="nucleotide sequence ID" value="XM_041564129.1"/>
</dbReference>
<comment type="function">
    <text evidence="12">Transposase-derived protein that may have nuclease activity. Does not have transposase activity.</text>
</comment>
<dbReference type="OrthoDB" id="9946389at2759"/>
<name>A0A8J1KTI6_XENLA</name>